<dbReference type="EMBL" id="BIXY01000015">
    <property type="protein sequence ID" value="GCF07881.1"/>
    <property type="molecule type" value="Genomic_DNA"/>
</dbReference>
<keyword evidence="2" id="KW-1185">Reference proteome</keyword>
<dbReference type="AlphaFoldDB" id="A0A5A5T8S8"/>
<dbReference type="OrthoDB" id="161322at2"/>
<sequence>MSNMELVNSEQVLIPLVIPEKFDIVIPGAPPVRLQTLDLARHVAVAPDGKDFVVATFTDTNMGRTIVTAVFPLQGHYLTLVRLPVCEYETDDPEVAIQRHITLVQAIQQGQLKAYVKKNQ</sequence>
<gene>
    <name evidence="1" type="ORF">KDI_14450</name>
</gene>
<name>A0A5A5T8S8_9CHLR</name>
<reference evidence="1 2" key="1">
    <citation type="submission" date="2019-01" db="EMBL/GenBank/DDBJ databases">
        <title>Draft genome sequence of Dictyobacter sp. Uno17.</title>
        <authorList>
            <person name="Wang C.M."/>
            <person name="Zheng Y."/>
            <person name="Sakai Y."/>
            <person name="Abe K."/>
            <person name="Yokota A."/>
            <person name="Yabe S."/>
        </authorList>
    </citation>
    <scope>NUCLEOTIDE SEQUENCE [LARGE SCALE GENOMIC DNA]</scope>
    <source>
        <strain evidence="1 2">Uno17</strain>
    </source>
</reference>
<accession>A0A5A5T8S8</accession>
<evidence type="ECO:0000313" key="1">
    <source>
        <dbReference type="EMBL" id="GCF07881.1"/>
    </source>
</evidence>
<dbReference type="RefSeq" id="WP_149400888.1">
    <property type="nucleotide sequence ID" value="NZ_BIXY01000015.1"/>
</dbReference>
<evidence type="ECO:0000313" key="2">
    <source>
        <dbReference type="Proteomes" id="UP000322530"/>
    </source>
</evidence>
<dbReference type="Proteomes" id="UP000322530">
    <property type="component" value="Unassembled WGS sequence"/>
</dbReference>
<comment type="caution">
    <text evidence="1">The sequence shown here is derived from an EMBL/GenBank/DDBJ whole genome shotgun (WGS) entry which is preliminary data.</text>
</comment>
<organism evidence="1 2">
    <name type="scientific">Dictyobacter arantiisoli</name>
    <dbReference type="NCBI Taxonomy" id="2014874"/>
    <lineage>
        <taxon>Bacteria</taxon>
        <taxon>Bacillati</taxon>
        <taxon>Chloroflexota</taxon>
        <taxon>Ktedonobacteria</taxon>
        <taxon>Ktedonobacterales</taxon>
        <taxon>Dictyobacteraceae</taxon>
        <taxon>Dictyobacter</taxon>
    </lineage>
</organism>
<protein>
    <submittedName>
        <fullName evidence="1">Uncharacterized protein</fullName>
    </submittedName>
</protein>
<proteinExistence type="predicted"/>